<comment type="caution">
    <text evidence="2">The sequence shown here is derived from an EMBL/GenBank/DDBJ whole genome shotgun (WGS) entry which is preliminary data.</text>
</comment>
<proteinExistence type="predicted"/>
<name>A0A5S5BXQ0_9BACL</name>
<dbReference type="EMBL" id="VNHS01000010">
    <property type="protein sequence ID" value="TYP71108.1"/>
    <property type="molecule type" value="Genomic_DNA"/>
</dbReference>
<dbReference type="AlphaFoldDB" id="A0A5S5BXQ0"/>
<organism evidence="2 3">
    <name type="scientific">Paenibacillus methanolicus</name>
    <dbReference type="NCBI Taxonomy" id="582686"/>
    <lineage>
        <taxon>Bacteria</taxon>
        <taxon>Bacillati</taxon>
        <taxon>Bacillota</taxon>
        <taxon>Bacilli</taxon>
        <taxon>Bacillales</taxon>
        <taxon>Paenibacillaceae</taxon>
        <taxon>Paenibacillus</taxon>
    </lineage>
</organism>
<evidence type="ECO:0000313" key="3">
    <source>
        <dbReference type="Proteomes" id="UP000323257"/>
    </source>
</evidence>
<gene>
    <name evidence="2" type="ORF">BCM02_11057</name>
</gene>
<evidence type="ECO:0000313" key="2">
    <source>
        <dbReference type="EMBL" id="TYP71108.1"/>
    </source>
</evidence>
<accession>A0A5S5BXQ0</accession>
<sequence length="29" mass="3132">MAKQQGHGKQNTTSRDSKSGNSKPNNSDE</sequence>
<dbReference type="Proteomes" id="UP000323257">
    <property type="component" value="Unassembled WGS sequence"/>
</dbReference>
<feature type="compositionally biased region" description="Polar residues" evidence="1">
    <location>
        <begin position="7"/>
        <end position="29"/>
    </location>
</feature>
<keyword evidence="3" id="KW-1185">Reference proteome</keyword>
<evidence type="ECO:0000256" key="1">
    <source>
        <dbReference type="SAM" id="MobiDB-lite"/>
    </source>
</evidence>
<reference evidence="2 3" key="1">
    <citation type="submission" date="2019-07" db="EMBL/GenBank/DDBJ databases">
        <title>Genomic Encyclopedia of Type Strains, Phase III (KMG-III): the genomes of soil and plant-associated and newly described type strains.</title>
        <authorList>
            <person name="Whitman W."/>
        </authorList>
    </citation>
    <scope>NUCLEOTIDE SEQUENCE [LARGE SCALE GENOMIC DNA]</scope>
    <source>
        <strain evidence="2 3">BL24</strain>
    </source>
</reference>
<protein>
    <submittedName>
        <fullName evidence="2">Uncharacterized protein</fullName>
    </submittedName>
</protein>
<feature type="region of interest" description="Disordered" evidence="1">
    <location>
        <begin position="1"/>
        <end position="29"/>
    </location>
</feature>